<reference evidence="3 4" key="1">
    <citation type="submission" date="2024-02" db="EMBL/GenBank/DDBJ databases">
        <authorList>
            <person name="Daric V."/>
            <person name="Darras S."/>
        </authorList>
    </citation>
    <scope>NUCLEOTIDE SEQUENCE [LARGE SCALE GENOMIC DNA]</scope>
</reference>
<dbReference type="PROSITE" id="PS51233">
    <property type="entry name" value="VWFD"/>
    <property type="match status" value="1"/>
</dbReference>
<evidence type="ECO:0000259" key="2">
    <source>
        <dbReference type="PROSITE" id="PS51233"/>
    </source>
</evidence>
<evidence type="ECO:0000313" key="3">
    <source>
        <dbReference type="EMBL" id="CAK8674445.1"/>
    </source>
</evidence>
<dbReference type="Pfam" id="PF00094">
    <property type="entry name" value="VWD"/>
    <property type="match status" value="1"/>
</dbReference>
<dbReference type="EMBL" id="CAWYQH010000013">
    <property type="protein sequence ID" value="CAK8674445.1"/>
    <property type="molecule type" value="Genomic_DNA"/>
</dbReference>
<feature type="signal peptide" evidence="1">
    <location>
        <begin position="1"/>
        <end position="22"/>
    </location>
</feature>
<keyword evidence="1" id="KW-0732">Signal</keyword>
<sequence>MKLFYLLLSFLMFLVSTECVSAQESNSILDEGSISGDVRVKQYDRRKKIIFNKAGRFIATRTVDGTANNIAFEVQATFIGPPLTIIDEVIIMYQGETITLQRAMGLNGCLKEVQGGFDSTVGVNGRITHTKNGVFKIVEVNRNVCTFISNDNKLKIIFDGRKLTVRPNRNTYGGRMEGLLGNYDGNPNNDRKRRDNGQQARNFEEFALTWKL</sequence>
<evidence type="ECO:0000313" key="4">
    <source>
        <dbReference type="Proteomes" id="UP001642483"/>
    </source>
</evidence>
<proteinExistence type="predicted"/>
<feature type="chain" id="PRO_5045987653" description="VWFD domain-containing protein" evidence="1">
    <location>
        <begin position="23"/>
        <end position="212"/>
    </location>
</feature>
<comment type="caution">
    <text evidence="3">The sequence shown here is derived from an EMBL/GenBank/DDBJ whole genome shotgun (WGS) entry which is preliminary data.</text>
</comment>
<dbReference type="InterPro" id="IPR001846">
    <property type="entry name" value="VWF_type-D"/>
</dbReference>
<accession>A0ABP0F7M7</accession>
<dbReference type="Proteomes" id="UP001642483">
    <property type="component" value="Unassembled WGS sequence"/>
</dbReference>
<protein>
    <recommendedName>
        <fullName evidence="2">VWFD domain-containing protein</fullName>
    </recommendedName>
</protein>
<feature type="domain" description="VWFD" evidence="2">
    <location>
        <begin position="30"/>
        <end position="212"/>
    </location>
</feature>
<name>A0ABP0F7M7_CLALP</name>
<evidence type="ECO:0000256" key="1">
    <source>
        <dbReference type="SAM" id="SignalP"/>
    </source>
</evidence>
<gene>
    <name evidence="3" type="ORF">CVLEPA_LOCUS4144</name>
</gene>
<organism evidence="3 4">
    <name type="scientific">Clavelina lepadiformis</name>
    <name type="common">Light-bulb sea squirt</name>
    <name type="synonym">Ascidia lepadiformis</name>
    <dbReference type="NCBI Taxonomy" id="159417"/>
    <lineage>
        <taxon>Eukaryota</taxon>
        <taxon>Metazoa</taxon>
        <taxon>Chordata</taxon>
        <taxon>Tunicata</taxon>
        <taxon>Ascidiacea</taxon>
        <taxon>Aplousobranchia</taxon>
        <taxon>Clavelinidae</taxon>
        <taxon>Clavelina</taxon>
    </lineage>
</organism>
<keyword evidence="4" id="KW-1185">Reference proteome</keyword>